<feature type="binding site" evidence="5">
    <location>
        <position position="139"/>
    </location>
    <ligand>
        <name>Mg(2+)</name>
        <dbReference type="ChEBI" id="CHEBI:18420"/>
    </ligand>
</feature>
<reference evidence="8" key="1">
    <citation type="journal article" date="2021" name="PeerJ">
        <title>Extensive microbial diversity within the chicken gut microbiome revealed by metagenomics and culture.</title>
        <authorList>
            <person name="Gilroy R."/>
            <person name="Ravi A."/>
            <person name="Getino M."/>
            <person name="Pursley I."/>
            <person name="Horton D.L."/>
            <person name="Alikhan N.F."/>
            <person name="Baker D."/>
            <person name="Gharbi K."/>
            <person name="Hall N."/>
            <person name="Watson M."/>
            <person name="Adriaenssens E.M."/>
            <person name="Foster-Nyarko E."/>
            <person name="Jarju S."/>
            <person name="Secka A."/>
            <person name="Antonio M."/>
            <person name="Oren A."/>
            <person name="Chaudhuri R.R."/>
            <person name="La Ragione R."/>
            <person name="Hildebrand F."/>
            <person name="Pallen M.J."/>
        </authorList>
    </citation>
    <scope>NUCLEOTIDE SEQUENCE</scope>
    <source>
        <strain evidence="8">1647</strain>
    </source>
</reference>
<sequence>MTLADHTLHRPVGRPAGAAEQTAQEPLSVGPALLFCPGDRPDRFAKAAARADAVILDLEDAVAPDHKQAAREAVAAHQLDPARTIVRVNPPATSDFTADVNALAALRPRWVMLPKAGSVAEVDRLVAAIPSAKVLVLCETARGILAAPALAAHPDVVALMWGGEDLVADLGGTSSRGEDGSYREVVSHARSAVLLAARAHGKSAIDAVHLDLADQDGLRAEAVDAAASGFTATACLHPDQVGVVREAYAPSAEEVERARDLIDAAERAGSGVFAHDGRMVDGPLLRHARTLLARAAAAAPEAAPAASTVEDSSAAPAAPPAPAASPDTDVRPEKETLR</sequence>
<dbReference type="GO" id="GO:0006107">
    <property type="term" value="P:oxaloacetate metabolic process"/>
    <property type="evidence" value="ECO:0007669"/>
    <property type="project" value="TreeGrafter"/>
</dbReference>
<evidence type="ECO:0000256" key="1">
    <source>
        <dbReference type="ARBA" id="ARBA00001946"/>
    </source>
</evidence>
<name>A0A921KQD9_9MICO</name>
<evidence type="ECO:0000256" key="4">
    <source>
        <dbReference type="PIRSR" id="PIRSR015582-1"/>
    </source>
</evidence>
<feature type="compositionally biased region" description="Basic and acidic residues" evidence="6">
    <location>
        <begin position="328"/>
        <end position="338"/>
    </location>
</feature>
<feature type="binding site" evidence="4">
    <location>
        <position position="87"/>
    </location>
    <ligand>
        <name>substrate</name>
    </ligand>
</feature>
<feature type="binding site" evidence="4">
    <location>
        <position position="139"/>
    </location>
    <ligand>
        <name>substrate</name>
    </ligand>
</feature>
<keyword evidence="8" id="KW-0456">Lyase</keyword>
<protein>
    <submittedName>
        <fullName evidence="8">CoA ester lyase</fullName>
    </submittedName>
</protein>
<dbReference type="InterPro" id="IPR011206">
    <property type="entry name" value="Citrate_lyase_beta/mcl1/mcl2"/>
</dbReference>
<evidence type="ECO:0000256" key="3">
    <source>
        <dbReference type="ARBA" id="ARBA00022842"/>
    </source>
</evidence>
<dbReference type="InterPro" id="IPR005000">
    <property type="entry name" value="Aldolase/citrate-lyase_domain"/>
</dbReference>
<evidence type="ECO:0000256" key="6">
    <source>
        <dbReference type="SAM" id="MobiDB-lite"/>
    </source>
</evidence>
<dbReference type="AlphaFoldDB" id="A0A921KQD9"/>
<dbReference type="GO" id="GO:0016829">
    <property type="term" value="F:lyase activity"/>
    <property type="evidence" value="ECO:0007669"/>
    <property type="project" value="UniProtKB-KW"/>
</dbReference>
<dbReference type="Proteomes" id="UP000775129">
    <property type="component" value="Unassembled WGS sequence"/>
</dbReference>
<accession>A0A921KQD9</accession>
<comment type="caution">
    <text evidence="8">The sequence shown here is derived from an EMBL/GenBank/DDBJ whole genome shotgun (WGS) entry which is preliminary data.</text>
</comment>
<dbReference type="PANTHER" id="PTHR32308">
    <property type="entry name" value="LYASE BETA SUBUNIT, PUTATIVE (AFU_ORTHOLOGUE AFUA_4G13030)-RELATED"/>
    <property type="match status" value="1"/>
</dbReference>
<dbReference type="PANTHER" id="PTHR32308:SF10">
    <property type="entry name" value="CITRATE LYASE SUBUNIT BETA"/>
    <property type="match status" value="1"/>
</dbReference>
<proteinExistence type="predicted"/>
<dbReference type="InterPro" id="IPR040442">
    <property type="entry name" value="Pyrv_kinase-like_dom_sf"/>
</dbReference>
<dbReference type="Pfam" id="PF03328">
    <property type="entry name" value="HpcH_HpaI"/>
    <property type="match status" value="1"/>
</dbReference>
<organism evidence="8 9">
    <name type="scientific">Brachybacterium paraconglomeratum</name>
    <dbReference type="NCBI Taxonomy" id="173362"/>
    <lineage>
        <taxon>Bacteria</taxon>
        <taxon>Bacillati</taxon>
        <taxon>Actinomycetota</taxon>
        <taxon>Actinomycetes</taxon>
        <taxon>Micrococcales</taxon>
        <taxon>Dermabacteraceae</taxon>
        <taxon>Brachybacterium</taxon>
    </lineage>
</organism>
<feature type="binding site" evidence="5">
    <location>
        <position position="165"/>
    </location>
    <ligand>
        <name>Mg(2+)</name>
        <dbReference type="ChEBI" id="CHEBI:18420"/>
    </ligand>
</feature>
<dbReference type="GO" id="GO:0000287">
    <property type="term" value="F:magnesium ion binding"/>
    <property type="evidence" value="ECO:0007669"/>
    <property type="project" value="TreeGrafter"/>
</dbReference>
<evidence type="ECO:0000256" key="2">
    <source>
        <dbReference type="ARBA" id="ARBA00022723"/>
    </source>
</evidence>
<dbReference type="EMBL" id="DYWO01000188">
    <property type="protein sequence ID" value="HJF49448.1"/>
    <property type="molecule type" value="Genomic_DNA"/>
</dbReference>
<reference evidence="8" key="2">
    <citation type="submission" date="2021-09" db="EMBL/GenBank/DDBJ databases">
        <authorList>
            <person name="Gilroy R."/>
        </authorList>
    </citation>
    <scope>NUCLEOTIDE SEQUENCE</scope>
    <source>
        <strain evidence="8">1647</strain>
    </source>
</reference>
<evidence type="ECO:0000259" key="7">
    <source>
        <dbReference type="Pfam" id="PF03328"/>
    </source>
</evidence>
<feature type="compositionally biased region" description="Low complexity" evidence="6">
    <location>
        <begin position="299"/>
        <end position="316"/>
    </location>
</feature>
<feature type="region of interest" description="Disordered" evidence="6">
    <location>
        <begin position="299"/>
        <end position="338"/>
    </location>
</feature>
<keyword evidence="3 5" id="KW-0460">Magnesium</keyword>
<comment type="cofactor">
    <cofactor evidence="1">
        <name>Mg(2+)</name>
        <dbReference type="ChEBI" id="CHEBI:18420"/>
    </cofactor>
</comment>
<evidence type="ECO:0000313" key="9">
    <source>
        <dbReference type="Proteomes" id="UP000775129"/>
    </source>
</evidence>
<dbReference type="SUPFAM" id="SSF51621">
    <property type="entry name" value="Phosphoenolpyruvate/pyruvate domain"/>
    <property type="match status" value="1"/>
</dbReference>
<dbReference type="PIRSF" id="PIRSF015582">
    <property type="entry name" value="Cit_lyase_B"/>
    <property type="match status" value="1"/>
</dbReference>
<feature type="domain" description="HpcH/HpaI aldolase/citrate lyase" evidence="7">
    <location>
        <begin position="33"/>
        <end position="238"/>
    </location>
</feature>
<keyword evidence="2 5" id="KW-0479">Metal-binding</keyword>
<dbReference type="InterPro" id="IPR015813">
    <property type="entry name" value="Pyrv/PenolPyrv_kinase-like_dom"/>
</dbReference>
<feature type="region of interest" description="Disordered" evidence="6">
    <location>
        <begin position="1"/>
        <end position="24"/>
    </location>
</feature>
<evidence type="ECO:0000256" key="5">
    <source>
        <dbReference type="PIRSR" id="PIRSR015582-2"/>
    </source>
</evidence>
<gene>
    <name evidence="8" type="ORF">K8W24_06565</name>
</gene>
<evidence type="ECO:0000313" key="8">
    <source>
        <dbReference type="EMBL" id="HJF49448.1"/>
    </source>
</evidence>
<dbReference type="Gene3D" id="3.20.20.60">
    <property type="entry name" value="Phosphoenolpyruvate-binding domains"/>
    <property type="match status" value="1"/>
</dbReference>